<dbReference type="RefSeq" id="WP_344806268.1">
    <property type="nucleotide sequence ID" value="NZ_BAABBO010000009.1"/>
</dbReference>
<reference evidence="13" key="1">
    <citation type="journal article" date="2019" name="Int. J. Syst. Evol. Microbiol.">
        <title>The Global Catalogue of Microorganisms (GCM) 10K type strain sequencing project: providing services to taxonomists for standard genome sequencing and annotation.</title>
        <authorList>
            <consortium name="The Broad Institute Genomics Platform"/>
            <consortium name="The Broad Institute Genome Sequencing Center for Infectious Disease"/>
            <person name="Wu L."/>
            <person name="Ma J."/>
        </authorList>
    </citation>
    <scope>NUCLEOTIDE SEQUENCE [LARGE SCALE GENOMIC DNA]</scope>
    <source>
        <strain evidence="13">JCM 17555</strain>
    </source>
</reference>
<keyword evidence="5" id="KW-0566">Pantothenate biosynthesis</keyword>
<evidence type="ECO:0000256" key="7">
    <source>
        <dbReference type="ARBA" id="ARBA00023002"/>
    </source>
</evidence>
<feature type="domain" description="Ketopantoate reductase C-terminal" evidence="11">
    <location>
        <begin position="208"/>
        <end position="346"/>
    </location>
</feature>
<comment type="pathway">
    <text evidence="1">Cofactor biosynthesis; (R)-pantothenate biosynthesis; (R)-pantoate from 3-methyl-2-oxobutanoate: step 2/2.</text>
</comment>
<name>A0ABP7PDW3_9GAMM</name>
<evidence type="ECO:0000256" key="3">
    <source>
        <dbReference type="ARBA" id="ARBA00013014"/>
    </source>
</evidence>
<dbReference type="InterPro" id="IPR050838">
    <property type="entry name" value="Ketopantoate_reductase"/>
</dbReference>
<dbReference type="Gene3D" id="1.10.1040.10">
    <property type="entry name" value="N-(1-d-carboxylethyl)-l-norvaline Dehydrogenase, domain 2"/>
    <property type="match status" value="1"/>
</dbReference>
<dbReference type="InterPro" id="IPR036291">
    <property type="entry name" value="NAD(P)-bd_dom_sf"/>
</dbReference>
<dbReference type="SUPFAM" id="SSF48179">
    <property type="entry name" value="6-phosphogluconate dehydrogenase C-terminal domain-like"/>
    <property type="match status" value="1"/>
</dbReference>
<dbReference type="Gene3D" id="3.40.50.720">
    <property type="entry name" value="NAD(P)-binding Rossmann-like Domain"/>
    <property type="match status" value="1"/>
</dbReference>
<dbReference type="Proteomes" id="UP001501337">
    <property type="component" value="Unassembled WGS sequence"/>
</dbReference>
<dbReference type="PANTHER" id="PTHR43765">
    <property type="entry name" value="2-DEHYDROPANTOATE 2-REDUCTASE-RELATED"/>
    <property type="match status" value="1"/>
</dbReference>
<proteinExistence type="inferred from homology"/>
<evidence type="ECO:0000256" key="8">
    <source>
        <dbReference type="ARBA" id="ARBA00032024"/>
    </source>
</evidence>
<dbReference type="Pfam" id="PF02558">
    <property type="entry name" value="ApbA"/>
    <property type="match status" value="1"/>
</dbReference>
<dbReference type="InterPro" id="IPR013752">
    <property type="entry name" value="KPA_reductase"/>
</dbReference>
<evidence type="ECO:0000256" key="1">
    <source>
        <dbReference type="ARBA" id="ARBA00004994"/>
    </source>
</evidence>
<dbReference type="SUPFAM" id="SSF51735">
    <property type="entry name" value="NAD(P)-binding Rossmann-fold domains"/>
    <property type="match status" value="1"/>
</dbReference>
<dbReference type="EC" id="1.1.1.169" evidence="3"/>
<gene>
    <name evidence="12" type="ORF">GCM10022278_22180</name>
</gene>
<dbReference type="InterPro" id="IPR013328">
    <property type="entry name" value="6PGD_dom2"/>
</dbReference>
<keyword evidence="6" id="KW-0521">NADP</keyword>
<evidence type="ECO:0000259" key="11">
    <source>
        <dbReference type="Pfam" id="PF08546"/>
    </source>
</evidence>
<evidence type="ECO:0000313" key="13">
    <source>
        <dbReference type="Proteomes" id="UP001501337"/>
    </source>
</evidence>
<comment type="similarity">
    <text evidence="2">Belongs to the ketopantoate reductase family.</text>
</comment>
<dbReference type="Pfam" id="PF08546">
    <property type="entry name" value="ApbA_C"/>
    <property type="match status" value="1"/>
</dbReference>
<dbReference type="InterPro" id="IPR008927">
    <property type="entry name" value="6-PGluconate_DH-like_C_sf"/>
</dbReference>
<evidence type="ECO:0000256" key="4">
    <source>
        <dbReference type="ARBA" id="ARBA00019465"/>
    </source>
</evidence>
<dbReference type="EMBL" id="BAABBO010000009">
    <property type="protein sequence ID" value="GAA3963912.1"/>
    <property type="molecule type" value="Genomic_DNA"/>
</dbReference>
<dbReference type="InterPro" id="IPR003710">
    <property type="entry name" value="ApbA"/>
</dbReference>
<organism evidence="12 13">
    <name type="scientific">Allohahella marinimesophila</name>
    <dbReference type="NCBI Taxonomy" id="1054972"/>
    <lineage>
        <taxon>Bacteria</taxon>
        <taxon>Pseudomonadati</taxon>
        <taxon>Pseudomonadota</taxon>
        <taxon>Gammaproteobacteria</taxon>
        <taxon>Oceanospirillales</taxon>
        <taxon>Hahellaceae</taxon>
        <taxon>Allohahella</taxon>
    </lineage>
</organism>
<feature type="domain" description="Ketopantoate reductase N-terminal" evidence="10">
    <location>
        <begin position="3"/>
        <end position="154"/>
    </location>
</feature>
<protein>
    <recommendedName>
        <fullName evidence="4">2-dehydropantoate 2-reductase</fullName>
        <ecNumber evidence="3">1.1.1.169</ecNumber>
    </recommendedName>
    <alternativeName>
        <fullName evidence="8">Ketopantoate reductase</fullName>
    </alternativeName>
</protein>
<sequence length="369" mass="39949">MAICILGAGSIGCFTGLSLAKAAGQQYPADHVASRDHDIVFVGRQRLQSRFVDAGFSIQANAASQPDRPLSASDTLRFTSSHEALQTASLVLVCVKSGDTVASGELIRQHCPEDALIVSLQNGVDNAAILRAQCSQTVLGGMVPFNVAQIEQADGSLLFQQTTGGNIVVEDPRSQACSPRQIHALTQVLKSSQAIYDTERWRITLTNNIEGVQWSKLLMNLNNAVNALSGRPLKAMLLQRDYRRAVAMAVEEALGVVRQRKVRLARIGLVYPPTLPCLLRLPTPLFRLVAKSSLNIRDTASSSMQDDLKMGRATEVDYINGKIVALAQEMNMDAPINQTLVSLIRSAERDPTRPAMSASTLLQCLASEN</sequence>
<evidence type="ECO:0000256" key="6">
    <source>
        <dbReference type="ARBA" id="ARBA00022857"/>
    </source>
</evidence>
<evidence type="ECO:0000256" key="2">
    <source>
        <dbReference type="ARBA" id="ARBA00007870"/>
    </source>
</evidence>
<dbReference type="NCBIfam" id="TIGR00745">
    <property type="entry name" value="apbA_panE"/>
    <property type="match status" value="1"/>
</dbReference>
<evidence type="ECO:0000313" key="12">
    <source>
        <dbReference type="EMBL" id="GAA3963912.1"/>
    </source>
</evidence>
<evidence type="ECO:0000256" key="5">
    <source>
        <dbReference type="ARBA" id="ARBA00022655"/>
    </source>
</evidence>
<comment type="catalytic activity">
    <reaction evidence="9">
        <text>(R)-pantoate + NADP(+) = 2-dehydropantoate + NADPH + H(+)</text>
        <dbReference type="Rhea" id="RHEA:16233"/>
        <dbReference type="ChEBI" id="CHEBI:11561"/>
        <dbReference type="ChEBI" id="CHEBI:15378"/>
        <dbReference type="ChEBI" id="CHEBI:15980"/>
        <dbReference type="ChEBI" id="CHEBI:57783"/>
        <dbReference type="ChEBI" id="CHEBI:58349"/>
        <dbReference type="EC" id="1.1.1.169"/>
    </reaction>
</comment>
<keyword evidence="7" id="KW-0560">Oxidoreductase</keyword>
<dbReference type="PANTHER" id="PTHR43765:SF2">
    <property type="entry name" value="2-DEHYDROPANTOATE 2-REDUCTASE"/>
    <property type="match status" value="1"/>
</dbReference>
<accession>A0ABP7PDW3</accession>
<evidence type="ECO:0000256" key="9">
    <source>
        <dbReference type="ARBA" id="ARBA00048793"/>
    </source>
</evidence>
<dbReference type="InterPro" id="IPR013332">
    <property type="entry name" value="KPR_N"/>
</dbReference>
<comment type="caution">
    <text evidence="12">The sequence shown here is derived from an EMBL/GenBank/DDBJ whole genome shotgun (WGS) entry which is preliminary data.</text>
</comment>
<evidence type="ECO:0000259" key="10">
    <source>
        <dbReference type="Pfam" id="PF02558"/>
    </source>
</evidence>
<keyword evidence="13" id="KW-1185">Reference proteome</keyword>